<evidence type="ECO:0000313" key="3">
    <source>
        <dbReference type="Proteomes" id="UP001159363"/>
    </source>
</evidence>
<name>A0ABQ9HJ52_9NEOP</name>
<protein>
    <submittedName>
        <fullName evidence="2">Uncharacterized protein</fullName>
    </submittedName>
</protein>
<feature type="region of interest" description="Disordered" evidence="1">
    <location>
        <begin position="267"/>
        <end position="287"/>
    </location>
</feature>
<reference evidence="2 3" key="1">
    <citation type="submission" date="2023-02" db="EMBL/GenBank/DDBJ databases">
        <title>LHISI_Scaffold_Assembly.</title>
        <authorList>
            <person name="Stuart O.P."/>
            <person name="Cleave R."/>
            <person name="Magrath M.J.L."/>
            <person name="Mikheyev A.S."/>
        </authorList>
    </citation>
    <scope>NUCLEOTIDE SEQUENCE [LARGE SCALE GENOMIC DNA]</scope>
    <source>
        <strain evidence="2">Daus_M_001</strain>
        <tissue evidence="2">Leg muscle</tissue>
    </source>
</reference>
<dbReference type="Proteomes" id="UP001159363">
    <property type="component" value="Chromosome 4"/>
</dbReference>
<dbReference type="EMBL" id="JARBHB010000005">
    <property type="protein sequence ID" value="KAJ8883973.1"/>
    <property type="molecule type" value="Genomic_DNA"/>
</dbReference>
<accession>A0ABQ9HJ52</accession>
<proteinExistence type="predicted"/>
<keyword evidence="3" id="KW-1185">Reference proteome</keyword>
<organism evidence="2 3">
    <name type="scientific">Dryococelus australis</name>
    <dbReference type="NCBI Taxonomy" id="614101"/>
    <lineage>
        <taxon>Eukaryota</taxon>
        <taxon>Metazoa</taxon>
        <taxon>Ecdysozoa</taxon>
        <taxon>Arthropoda</taxon>
        <taxon>Hexapoda</taxon>
        <taxon>Insecta</taxon>
        <taxon>Pterygota</taxon>
        <taxon>Neoptera</taxon>
        <taxon>Polyneoptera</taxon>
        <taxon>Phasmatodea</taxon>
        <taxon>Verophasmatodea</taxon>
        <taxon>Anareolatae</taxon>
        <taxon>Phasmatidae</taxon>
        <taxon>Eurycanthinae</taxon>
        <taxon>Dryococelus</taxon>
    </lineage>
</organism>
<gene>
    <name evidence="2" type="ORF">PR048_015829</name>
</gene>
<sequence>MANRVGHGSIQKSDVLLRKILPQLTLQIRVSCCMPKLPSNTAPKIIDWREMWEGRVRFSFLRSGVVLRCDVLGKGYTCEEGLNFLESGMVRPHARMSVVVLRCGCVGWRNKKCSQERPCQRGGWPTNLAFARVVTLLCAEQCANVPRNLRAWLCYHENHFPAFFLQHAGREKFIVTTGKFTLFSLSGIVFDGSSLSRQEITFETQEEKESSEGAKQLRLARSPPNTMIRALFPAWSRRIFVCRYRAGRCRSSADYLVWDLTSSGDDGRLRAPKSKVRHSEVDLSESTPECTPTVRRLENLADSFQLEELPPSSLSPPLPSSFDIDEIMEHSSELGSVQYAASDDPCGESCSPRHTELESLLETVLGSRIIDLSHFFKQMKPTFDHSKICTLGRYYLMK</sequence>
<evidence type="ECO:0000256" key="1">
    <source>
        <dbReference type="SAM" id="MobiDB-lite"/>
    </source>
</evidence>
<comment type="caution">
    <text evidence="2">The sequence shown here is derived from an EMBL/GenBank/DDBJ whole genome shotgun (WGS) entry which is preliminary data.</text>
</comment>
<evidence type="ECO:0000313" key="2">
    <source>
        <dbReference type="EMBL" id="KAJ8883973.1"/>
    </source>
</evidence>